<dbReference type="EMBL" id="BSOR01000016">
    <property type="protein sequence ID" value="GLR63606.1"/>
    <property type="molecule type" value="Genomic_DNA"/>
</dbReference>
<evidence type="ECO:0000313" key="3">
    <source>
        <dbReference type="Proteomes" id="UP001156682"/>
    </source>
</evidence>
<evidence type="ECO:0008006" key="4">
    <source>
        <dbReference type="Google" id="ProtNLM"/>
    </source>
</evidence>
<evidence type="ECO:0000313" key="2">
    <source>
        <dbReference type="EMBL" id="GLR63606.1"/>
    </source>
</evidence>
<sequence length="265" mass="29171">MKLKSKLLVVIASLLILTACSVNQQTATTQPSVTTATPVTHLIASALLADTQVEVNYLPPKRLPINRIPAWLNRVGANELTTSEAVLTLESVLPDLAIFPLLRQKNIRLVAIDLAKEIAPGGAGISQRQGISEPEYFWLDSNNLLLMINIAAKDLTRLWPNYAEQISQNRQQTLRQVQQMALVVDELLFTYQINSLALTDAKLMPLAQATALPLVELDNADLVIASRANPSQKTWVVDPLTRPKVDSLEAWLEALKVSLQSALKE</sequence>
<dbReference type="RefSeq" id="WP_027849936.1">
    <property type="nucleotide sequence ID" value="NZ_BSOR01000016.1"/>
</dbReference>
<accession>A0ABQ5ZTX0</accession>
<gene>
    <name evidence="2" type="ORF">GCM10007878_10410</name>
</gene>
<dbReference type="PROSITE" id="PS51257">
    <property type="entry name" value="PROKAR_LIPOPROTEIN"/>
    <property type="match status" value="1"/>
</dbReference>
<keyword evidence="3" id="KW-1185">Reference proteome</keyword>
<reference evidence="3" key="1">
    <citation type="journal article" date="2019" name="Int. J. Syst. Evol. Microbiol.">
        <title>The Global Catalogue of Microorganisms (GCM) 10K type strain sequencing project: providing services to taxonomists for standard genome sequencing and annotation.</title>
        <authorList>
            <consortium name="The Broad Institute Genomics Platform"/>
            <consortium name="The Broad Institute Genome Sequencing Center for Infectious Disease"/>
            <person name="Wu L."/>
            <person name="Ma J."/>
        </authorList>
    </citation>
    <scope>NUCLEOTIDE SEQUENCE [LARGE SCALE GENOMIC DNA]</scope>
    <source>
        <strain evidence="3">NBRC 100033</strain>
    </source>
</reference>
<keyword evidence="1" id="KW-0732">Signal</keyword>
<name>A0ABQ5ZTX0_9GAMM</name>
<feature type="signal peptide" evidence="1">
    <location>
        <begin position="1"/>
        <end position="24"/>
    </location>
</feature>
<dbReference type="SUPFAM" id="SSF53807">
    <property type="entry name" value="Helical backbone' metal receptor"/>
    <property type="match status" value="1"/>
</dbReference>
<protein>
    <recommendedName>
        <fullName evidence="4">ABC-type Zn uptake system ZnuABC, Zn-binding component ZnuA</fullName>
    </recommendedName>
</protein>
<comment type="caution">
    <text evidence="2">The sequence shown here is derived from an EMBL/GenBank/DDBJ whole genome shotgun (WGS) entry which is preliminary data.</text>
</comment>
<evidence type="ECO:0000256" key="1">
    <source>
        <dbReference type="SAM" id="SignalP"/>
    </source>
</evidence>
<dbReference type="Proteomes" id="UP001156682">
    <property type="component" value="Unassembled WGS sequence"/>
</dbReference>
<organism evidence="2 3">
    <name type="scientific">Marinospirillum insulare</name>
    <dbReference type="NCBI Taxonomy" id="217169"/>
    <lineage>
        <taxon>Bacteria</taxon>
        <taxon>Pseudomonadati</taxon>
        <taxon>Pseudomonadota</taxon>
        <taxon>Gammaproteobacteria</taxon>
        <taxon>Oceanospirillales</taxon>
        <taxon>Oceanospirillaceae</taxon>
        <taxon>Marinospirillum</taxon>
    </lineage>
</organism>
<feature type="chain" id="PRO_5046576487" description="ABC-type Zn uptake system ZnuABC, Zn-binding component ZnuA" evidence="1">
    <location>
        <begin position="25"/>
        <end position="265"/>
    </location>
</feature>
<proteinExistence type="predicted"/>